<reference evidence="2 3" key="1">
    <citation type="submission" date="2017-07" db="EMBL/GenBank/DDBJ databases">
        <title>Complete genome sequence of Actinoalloteichus hoggarensis DSM 45943, type strain of Actinoalloteichus hoggarensis.</title>
        <authorList>
            <person name="Ruckert C."/>
            <person name="Nouioui I."/>
            <person name="Willmese J."/>
            <person name="van Wezel G."/>
            <person name="Klenk H.-P."/>
            <person name="Kalinowski J."/>
            <person name="Zotchev S.B."/>
        </authorList>
    </citation>
    <scope>NUCLEOTIDE SEQUENCE [LARGE SCALE GENOMIC DNA]</scope>
    <source>
        <strain evidence="2 3">DSM 45943</strain>
    </source>
</reference>
<feature type="region of interest" description="Disordered" evidence="1">
    <location>
        <begin position="1"/>
        <end position="68"/>
    </location>
</feature>
<organism evidence="2 3">
    <name type="scientific">Actinoalloteichus hoggarensis</name>
    <dbReference type="NCBI Taxonomy" id="1470176"/>
    <lineage>
        <taxon>Bacteria</taxon>
        <taxon>Bacillati</taxon>
        <taxon>Actinomycetota</taxon>
        <taxon>Actinomycetes</taxon>
        <taxon>Pseudonocardiales</taxon>
        <taxon>Pseudonocardiaceae</taxon>
        <taxon>Actinoalloteichus</taxon>
    </lineage>
</organism>
<evidence type="ECO:0000313" key="2">
    <source>
        <dbReference type="EMBL" id="ASO19271.1"/>
    </source>
</evidence>
<evidence type="ECO:0000313" key="3">
    <source>
        <dbReference type="Proteomes" id="UP000204221"/>
    </source>
</evidence>
<feature type="compositionally biased region" description="Basic and acidic residues" evidence="1">
    <location>
        <begin position="1"/>
        <end position="13"/>
    </location>
</feature>
<gene>
    <name evidence="2" type="ORF">AHOG_08130</name>
</gene>
<protein>
    <submittedName>
        <fullName evidence="2">Uncharacterized protein</fullName>
    </submittedName>
</protein>
<feature type="compositionally biased region" description="Basic and acidic residues" evidence="1">
    <location>
        <begin position="23"/>
        <end position="41"/>
    </location>
</feature>
<proteinExistence type="predicted"/>
<feature type="compositionally biased region" description="Basic residues" evidence="1">
    <location>
        <begin position="42"/>
        <end position="54"/>
    </location>
</feature>
<dbReference type="Proteomes" id="UP000204221">
    <property type="component" value="Chromosome"/>
</dbReference>
<dbReference type="EMBL" id="CP022521">
    <property type="protein sequence ID" value="ASO19271.1"/>
    <property type="molecule type" value="Genomic_DNA"/>
</dbReference>
<dbReference type="KEGG" id="ahg:AHOG_08130"/>
<evidence type="ECO:0000256" key="1">
    <source>
        <dbReference type="SAM" id="MobiDB-lite"/>
    </source>
</evidence>
<dbReference type="AlphaFoldDB" id="A0A221W130"/>
<sequence length="250" mass="27313">MPVGDHADRRAPADRTGPGDSDQSERSVIDAHSATVRDRLCRRTPGRGRSRRPAGRTAPESARDRPDARRRTVLCAYRGQGTVVRHRFIPMYETPCSRHRNHRVGRFAPGASPDAIAFAFQRTSARSIGKKTADQPRLRWANCRGCTAAMRGCPTNPGPAEGSFLRRPAFLLSARLGPADTAGRTSVASANGTGIDMPALKSSTTVERGAKSDTSLVITDRLQRIRGLLRNTVARLSNRHDRTTCHGEVR</sequence>
<name>A0A221W130_9PSEU</name>
<keyword evidence="3" id="KW-1185">Reference proteome</keyword>
<accession>A0A221W130</accession>